<accession>A0A0N0BQF8</accession>
<comment type="caution">
    <text evidence="1">The sequence shown here is derived from an EMBL/GenBank/DDBJ whole genome shotgun (WGS) entry which is preliminary data.</text>
</comment>
<proteinExistence type="predicted"/>
<evidence type="ECO:0000313" key="1">
    <source>
        <dbReference type="EMBL" id="KOX95350.1"/>
    </source>
</evidence>
<name>A0A0N0BQF8_9EURY</name>
<dbReference type="AlphaFoldDB" id="A0A0N0BQF8"/>
<reference evidence="1 2" key="1">
    <citation type="submission" date="2015-08" db="EMBL/GenBank/DDBJ databases">
        <title>Genomes of Isolates from Cabo Rojo, PR.</title>
        <authorList>
            <person name="Sanchez-Nieves R.L."/>
            <person name="Montalvo-Rodriguez R."/>
        </authorList>
    </citation>
    <scope>NUCLEOTIDE SEQUENCE [LARGE SCALE GENOMIC DNA]</scope>
    <source>
        <strain evidence="1 2">5</strain>
    </source>
</reference>
<gene>
    <name evidence="1" type="ORF">AMR74_15570</name>
</gene>
<evidence type="ECO:0000313" key="2">
    <source>
        <dbReference type="Proteomes" id="UP000037747"/>
    </source>
</evidence>
<dbReference type="Proteomes" id="UP000037747">
    <property type="component" value="Unassembled WGS sequence"/>
</dbReference>
<sequence>MAFFEEFTELLELCRGELRRRQAAESGTESFDTAIIPCASPSTCRSSRDSDAVACLLACIAHVDILHVAESSDETGLVRLLSFADRLIKFHLGQMSHEKTTLTALHRILEALRGVNSFADYSRHRYSP</sequence>
<protein>
    <submittedName>
        <fullName evidence="1">Uncharacterized protein</fullName>
    </submittedName>
</protein>
<dbReference type="EMBL" id="LIST01000008">
    <property type="protein sequence ID" value="KOX95350.1"/>
    <property type="molecule type" value="Genomic_DNA"/>
</dbReference>
<dbReference type="STRING" id="1765655.AMR74_15570"/>
<keyword evidence="2" id="KW-1185">Reference proteome</keyword>
<organism evidence="1 2">
    <name type="scientific">Halorubrum tropicale</name>
    <dbReference type="NCBI Taxonomy" id="1765655"/>
    <lineage>
        <taxon>Archaea</taxon>
        <taxon>Methanobacteriati</taxon>
        <taxon>Methanobacteriota</taxon>
        <taxon>Stenosarchaea group</taxon>
        <taxon>Halobacteria</taxon>
        <taxon>Halobacteriales</taxon>
        <taxon>Haloferacaceae</taxon>
        <taxon>Halorubrum</taxon>
    </lineage>
</organism>